<dbReference type="Proteomes" id="UP000246635">
    <property type="component" value="Unassembled WGS sequence"/>
</dbReference>
<evidence type="ECO:0000256" key="1">
    <source>
        <dbReference type="SAM" id="SignalP"/>
    </source>
</evidence>
<feature type="signal peptide" evidence="1">
    <location>
        <begin position="1"/>
        <end position="21"/>
    </location>
</feature>
<proteinExistence type="predicted"/>
<comment type="caution">
    <text evidence="2">The sequence shown here is derived from an EMBL/GenBank/DDBJ whole genome shotgun (WGS) entry which is preliminary data.</text>
</comment>
<evidence type="ECO:0000313" key="3">
    <source>
        <dbReference type="Proteomes" id="UP000246635"/>
    </source>
</evidence>
<organism evidence="2 3">
    <name type="scientific">Paenibacillus cellulosilyticus</name>
    <dbReference type="NCBI Taxonomy" id="375489"/>
    <lineage>
        <taxon>Bacteria</taxon>
        <taxon>Bacillati</taxon>
        <taxon>Bacillota</taxon>
        <taxon>Bacilli</taxon>
        <taxon>Bacillales</taxon>
        <taxon>Paenibacillaceae</taxon>
        <taxon>Paenibacillus</taxon>
    </lineage>
</organism>
<reference evidence="2 3" key="1">
    <citation type="submission" date="2018-05" db="EMBL/GenBank/DDBJ databases">
        <title>Genomic Encyclopedia of Type Strains, Phase III (KMG-III): the genomes of soil and plant-associated and newly described type strains.</title>
        <authorList>
            <person name="Whitman W."/>
        </authorList>
    </citation>
    <scope>NUCLEOTIDE SEQUENCE [LARGE SCALE GENOMIC DNA]</scope>
    <source>
        <strain evidence="2 3">CECT 5696</strain>
    </source>
</reference>
<keyword evidence="1" id="KW-0732">Signal</keyword>
<feature type="chain" id="PRO_5039013346" evidence="1">
    <location>
        <begin position="22"/>
        <end position="53"/>
    </location>
</feature>
<dbReference type="EMBL" id="QGTQ01000006">
    <property type="protein sequence ID" value="PWW04793.1"/>
    <property type="molecule type" value="Genomic_DNA"/>
</dbReference>
<protein>
    <submittedName>
        <fullName evidence="2">Uncharacterized protein</fullName>
    </submittedName>
</protein>
<dbReference type="AlphaFoldDB" id="A0A2V2Z3J0"/>
<name>A0A2V2Z3J0_9BACL</name>
<evidence type="ECO:0000313" key="2">
    <source>
        <dbReference type="EMBL" id="PWW04793.1"/>
    </source>
</evidence>
<gene>
    <name evidence="2" type="ORF">DFQ01_10676</name>
</gene>
<dbReference type="PROSITE" id="PS51257">
    <property type="entry name" value="PROKAR_LIPOPROTEIN"/>
    <property type="match status" value="1"/>
</dbReference>
<keyword evidence="3" id="KW-1185">Reference proteome</keyword>
<accession>A0A2V2Z3J0</accession>
<dbReference type="RefSeq" id="WP_174812690.1">
    <property type="nucleotide sequence ID" value="NZ_CP054612.1"/>
</dbReference>
<sequence>MLRRMLWTLVVSILVVTGCSNQTTTNVVSSSVGEKSVNEEKSPVAVKAEGGYD</sequence>